<dbReference type="Proteomes" id="UP000011867">
    <property type="component" value="Chromosome"/>
</dbReference>
<reference evidence="2 3" key="1">
    <citation type="journal article" date="2013" name="Genome Announc.">
        <title>Genome of the haloarchaeon Natronomonas moolapensis, a neutrophilic member of a previously haloalkaliphilic genus.</title>
        <authorList>
            <person name="Dyall-Smith M.L."/>
            <person name="Pfeiffer F."/>
            <person name="Oberwinkler T."/>
            <person name="Klee K."/>
            <person name="Rampp M."/>
            <person name="Palm P."/>
            <person name="Gross K."/>
            <person name="Schuster S.C."/>
            <person name="Oesterhelt D."/>
        </authorList>
    </citation>
    <scope>NUCLEOTIDE SEQUENCE [LARGE SCALE GENOMIC DNA]</scope>
    <source>
        <strain evidence="3">DSM 18674 / JCM 14361 / 8.8.11</strain>
    </source>
</reference>
<feature type="transmembrane region" description="Helical" evidence="1">
    <location>
        <begin position="12"/>
        <end position="31"/>
    </location>
</feature>
<protein>
    <submittedName>
        <fullName evidence="2">Uncharacterized protein</fullName>
    </submittedName>
</protein>
<dbReference type="HOGENOM" id="CLU_772949_0_0_2"/>
<keyword evidence="1" id="KW-0812">Transmembrane</keyword>
<dbReference type="KEGG" id="nmo:Nmlp_1428"/>
<proteinExistence type="predicted"/>
<dbReference type="STRING" id="268739.Nmlp_1428"/>
<evidence type="ECO:0000256" key="1">
    <source>
        <dbReference type="SAM" id="Phobius"/>
    </source>
</evidence>
<dbReference type="EMBL" id="HF582854">
    <property type="protein sequence ID" value="CCQ35632.1"/>
    <property type="molecule type" value="Genomic_DNA"/>
</dbReference>
<keyword evidence="1" id="KW-0472">Membrane</keyword>
<dbReference type="AlphaFoldDB" id="M1XNU3"/>
<sequence>MTALRRIRPTRRGTGVAFAVAFAGAIAALGGTRSLDAVAVPAAVALVVGAAQLARADRPRVRRTDPEPGAPGERRAVTVSVDSAVPCTVVEPVGEKLAVVDTPGGRGEGADRPGGETEVIEAVGHGGTFEYAVELGRRGEHRLGPARCRLVDSLGLFRATVPTEGGTTALVHPEIRAIDPTALPATGREPYGDDRSTFDRLREYTPGDSLRDIHWRASAKRPDEGFLIAEYSGRSGSAGITLVGESGRGGADAMASAVASLAVHLVAAGETVTVVVPDGERSARPGETGGVLRVLALTDGGECTAAERARADVRVRAEGGAATVTASDRSVGFDALSTPPSRKRGEVPG</sequence>
<dbReference type="GeneID" id="14650701"/>
<dbReference type="PANTHER" id="PTHR34351">
    <property type="entry name" value="SLR1927 PROTEIN-RELATED"/>
    <property type="match status" value="1"/>
</dbReference>
<gene>
    <name evidence="2" type="ordered locus">Nmlp_1428</name>
</gene>
<keyword evidence="1" id="KW-1133">Transmembrane helix</keyword>
<dbReference type="RefSeq" id="WP_015408477.1">
    <property type="nucleotide sequence ID" value="NC_020388.1"/>
</dbReference>
<organism evidence="2 3">
    <name type="scientific">Natronomonas moolapensis (strain DSM 18674 / CECT 7526 / JCM 14361 / 8.8.11)</name>
    <dbReference type="NCBI Taxonomy" id="268739"/>
    <lineage>
        <taxon>Archaea</taxon>
        <taxon>Methanobacteriati</taxon>
        <taxon>Methanobacteriota</taxon>
        <taxon>Stenosarchaea group</taxon>
        <taxon>Halobacteria</taxon>
        <taxon>Halobacteriales</taxon>
        <taxon>Natronomonadaceae</taxon>
        <taxon>Natronomonas</taxon>
    </lineage>
</organism>
<name>M1XNU3_NATM8</name>
<accession>M1XNU3</accession>
<dbReference type="PANTHER" id="PTHR34351:SF1">
    <property type="entry name" value="SLR1927 PROTEIN"/>
    <property type="match status" value="1"/>
</dbReference>
<dbReference type="OrthoDB" id="313155at2157"/>
<evidence type="ECO:0000313" key="2">
    <source>
        <dbReference type="EMBL" id="CCQ35632.1"/>
    </source>
</evidence>
<keyword evidence="3" id="KW-1185">Reference proteome</keyword>
<feature type="transmembrane region" description="Helical" evidence="1">
    <location>
        <begin position="37"/>
        <end position="54"/>
    </location>
</feature>
<dbReference type="eggNOG" id="arCOG02744">
    <property type="taxonomic scope" value="Archaea"/>
</dbReference>
<evidence type="ECO:0000313" key="3">
    <source>
        <dbReference type="Proteomes" id="UP000011867"/>
    </source>
</evidence>